<protein>
    <recommendedName>
        <fullName evidence="1">N-acetyltransferase domain-containing protein</fullName>
    </recommendedName>
</protein>
<dbReference type="InterPro" id="IPR000182">
    <property type="entry name" value="GNAT_dom"/>
</dbReference>
<gene>
    <name evidence="2" type="ORF">N7509_012345</name>
</gene>
<reference evidence="2" key="1">
    <citation type="submission" date="2022-12" db="EMBL/GenBank/DDBJ databases">
        <authorList>
            <person name="Petersen C."/>
        </authorList>
    </citation>
    <scope>NUCLEOTIDE SEQUENCE</scope>
    <source>
        <strain evidence="2">IBT 29677</strain>
    </source>
</reference>
<evidence type="ECO:0000313" key="3">
    <source>
        <dbReference type="Proteomes" id="UP001147747"/>
    </source>
</evidence>
<dbReference type="EMBL" id="JAPZBU010000011">
    <property type="protein sequence ID" value="KAJ5379226.1"/>
    <property type="molecule type" value="Genomic_DNA"/>
</dbReference>
<evidence type="ECO:0000313" key="2">
    <source>
        <dbReference type="EMBL" id="KAJ5379226.1"/>
    </source>
</evidence>
<dbReference type="InterPro" id="IPR016181">
    <property type="entry name" value="Acyl_CoA_acyltransferase"/>
</dbReference>
<sequence>MASESAPFPAGFNISTSRLHIVPFDPANQTHAEFLVQLWNTEDFINSCGRTSISTPEKASNFIRQRVLQQYSVNQYGMFLVSLKEGENVTLSPIGTVSLMKGAPPDPHFLAPDIGFAVLPKHSGKGYAAEAAKGLLEWAHTDCGVEGAFGFCDPSNRRSRKVLQNIGMEFKGTAELQVFGGKKSAVYALPEMGDDLAVYGLAEPLSPE</sequence>
<dbReference type="RefSeq" id="XP_056483012.1">
    <property type="nucleotide sequence ID" value="XM_056636982.1"/>
</dbReference>
<dbReference type="Proteomes" id="UP001147747">
    <property type="component" value="Unassembled WGS sequence"/>
</dbReference>
<dbReference type="OrthoDB" id="630895at2759"/>
<feature type="domain" description="N-acetyltransferase" evidence="1">
    <location>
        <begin position="19"/>
        <end position="169"/>
    </location>
</feature>
<reference evidence="2" key="2">
    <citation type="journal article" date="2023" name="IMA Fungus">
        <title>Comparative genomic study of the Penicillium genus elucidates a diverse pangenome and 15 lateral gene transfer events.</title>
        <authorList>
            <person name="Petersen C."/>
            <person name="Sorensen T."/>
            <person name="Nielsen M.R."/>
            <person name="Sondergaard T.E."/>
            <person name="Sorensen J.L."/>
            <person name="Fitzpatrick D.A."/>
            <person name="Frisvad J.C."/>
            <person name="Nielsen K.L."/>
        </authorList>
    </citation>
    <scope>NUCLEOTIDE SEQUENCE</scope>
    <source>
        <strain evidence="2">IBT 29677</strain>
    </source>
</reference>
<evidence type="ECO:0000259" key="1">
    <source>
        <dbReference type="Pfam" id="PF13302"/>
    </source>
</evidence>
<dbReference type="Gene3D" id="3.40.630.30">
    <property type="match status" value="1"/>
</dbReference>
<dbReference type="GeneID" id="81375962"/>
<keyword evidence="3" id="KW-1185">Reference proteome</keyword>
<comment type="caution">
    <text evidence="2">The sequence shown here is derived from an EMBL/GenBank/DDBJ whole genome shotgun (WGS) entry which is preliminary data.</text>
</comment>
<dbReference type="InterPro" id="IPR051531">
    <property type="entry name" value="N-acetyltransferase"/>
</dbReference>
<dbReference type="AlphaFoldDB" id="A0A9W9VH53"/>
<dbReference type="SUPFAM" id="SSF55729">
    <property type="entry name" value="Acyl-CoA N-acyltransferases (Nat)"/>
    <property type="match status" value="1"/>
</dbReference>
<dbReference type="Pfam" id="PF13302">
    <property type="entry name" value="Acetyltransf_3"/>
    <property type="match status" value="1"/>
</dbReference>
<proteinExistence type="predicted"/>
<name>A0A9W9VH53_9EURO</name>
<organism evidence="2 3">
    <name type="scientific">Penicillium cosmopolitanum</name>
    <dbReference type="NCBI Taxonomy" id="1131564"/>
    <lineage>
        <taxon>Eukaryota</taxon>
        <taxon>Fungi</taxon>
        <taxon>Dikarya</taxon>
        <taxon>Ascomycota</taxon>
        <taxon>Pezizomycotina</taxon>
        <taxon>Eurotiomycetes</taxon>
        <taxon>Eurotiomycetidae</taxon>
        <taxon>Eurotiales</taxon>
        <taxon>Aspergillaceae</taxon>
        <taxon>Penicillium</taxon>
    </lineage>
</organism>
<dbReference type="GO" id="GO:0016747">
    <property type="term" value="F:acyltransferase activity, transferring groups other than amino-acyl groups"/>
    <property type="evidence" value="ECO:0007669"/>
    <property type="project" value="InterPro"/>
</dbReference>
<dbReference type="PANTHER" id="PTHR43792:SF16">
    <property type="entry name" value="N-ACETYLTRANSFERASE DOMAIN-CONTAINING PROTEIN"/>
    <property type="match status" value="1"/>
</dbReference>
<dbReference type="PANTHER" id="PTHR43792">
    <property type="entry name" value="GNAT FAMILY, PUTATIVE (AFU_ORTHOLOGUE AFUA_3G00765)-RELATED-RELATED"/>
    <property type="match status" value="1"/>
</dbReference>
<accession>A0A9W9VH53</accession>